<accession>A0A7U4RQ22</accession>
<evidence type="ECO:0000313" key="1">
    <source>
        <dbReference type="EMBL" id="AKF24390.1"/>
    </source>
</evidence>
<protein>
    <recommendedName>
        <fullName evidence="3">Type II secretion system protein</fullName>
    </recommendedName>
</protein>
<evidence type="ECO:0000313" key="2">
    <source>
        <dbReference type="Proteomes" id="UP000034444"/>
    </source>
</evidence>
<gene>
    <name evidence="1" type="ORF">YH65_02505</name>
</gene>
<reference evidence="1 2" key="1">
    <citation type="submission" date="2015-04" db="EMBL/GenBank/DDBJ databases">
        <title>Complete genome sequence of Sulfurovum lithotrophicum ATCC BAA-797T.</title>
        <authorList>
            <person name="Ahn J."/>
            <person name="Park G."/>
            <person name="Jeon W."/>
            <person name="Jang Y."/>
            <person name="Jang M."/>
            <person name="Lee H."/>
            <person name="Lee H."/>
        </authorList>
    </citation>
    <scope>NUCLEOTIDE SEQUENCE [LARGE SCALE GENOMIC DNA]</scope>
    <source>
        <strain evidence="2">ATCC BAA-797 / 42BKT</strain>
    </source>
</reference>
<dbReference type="OrthoDB" id="5372904at2"/>
<dbReference type="Proteomes" id="UP000034444">
    <property type="component" value="Chromosome"/>
</dbReference>
<proteinExistence type="predicted"/>
<reference evidence="2" key="2">
    <citation type="journal article" date="2017" name="Stand. Genomic Sci.">
        <title>Complete genome sequence of the sulfur-oxidizing chemolithoautotrophic Sulfurovum lithotrophicum 42BKTT.</title>
        <authorList>
            <person name="Jeon W."/>
            <person name="Priscilla L."/>
            <person name="Park G."/>
            <person name="Lee H."/>
            <person name="Lee N."/>
            <person name="Lee D."/>
            <person name="Kwon H."/>
            <person name="Ahn I."/>
            <person name="Lee C."/>
            <person name="Lee H."/>
            <person name="Ahn J."/>
        </authorList>
    </citation>
    <scope>NUCLEOTIDE SEQUENCE [LARGE SCALE GENOMIC DNA]</scope>
    <source>
        <strain evidence="2">ATCC BAA-797 / 42BKT</strain>
    </source>
</reference>
<dbReference type="EMBL" id="CP011308">
    <property type="protein sequence ID" value="AKF24390.1"/>
    <property type="molecule type" value="Genomic_DNA"/>
</dbReference>
<organism evidence="1 2">
    <name type="scientific">Sulfurovum lithotrophicum</name>
    <dbReference type="NCBI Taxonomy" id="206403"/>
    <lineage>
        <taxon>Bacteria</taxon>
        <taxon>Pseudomonadati</taxon>
        <taxon>Campylobacterota</taxon>
        <taxon>Epsilonproteobacteria</taxon>
        <taxon>Campylobacterales</taxon>
        <taxon>Sulfurovaceae</taxon>
        <taxon>Sulfurovum</taxon>
    </lineage>
</organism>
<sequence>MRQAFSLITAVFVIIIMATLAAFVFNTSGKIVQQTSAQYRQEQAALLARSYTELAVLAVINHDRNQTTPSCIEDIDGSVNGLVPGGAVSGNSGSSNGGYRVETRLYYIGNGLPCSPTRKLNDSNNTMNSTTTLTTDYNNTGASDAIAAILVDVFVSYKNPDAPTHEIKYHRRTLQKI</sequence>
<dbReference type="KEGG" id="slh:YH65_02505"/>
<keyword evidence="2" id="KW-1185">Reference proteome</keyword>
<dbReference type="AlphaFoldDB" id="A0A7U4RQ22"/>
<name>A0A7U4RQ22_9BACT</name>
<dbReference type="RefSeq" id="WP_046550488.1">
    <property type="nucleotide sequence ID" value="NZ_CP011308.1"/>
</dbReference>
<evidence type="ECO:0008006" key="3">
    <source>
        <dbReference type="Google" id="ProtNLM"/>
    </source>
</evidence>